<dbReference type="GO" id="GO:0022857">
    <property type="term" value="F:transmembrane transporter activity"/>
    <property type="evidence" value="ECO:0007669"/>
    <property type="project" value="InterPro"/>
</dbReference>
<dbReference type="PANTHER" id="PTHR43791">
    <property type="entry name" value="PERMEASE-RELATED"/>
    <property type="match status" value="1"/>
</dbReference>
<evidence type="ECO:0000256" key="4">
    <source>
        <dbReference type="ARBA" id="ARBA00022989"/>
    </source>
</evidence>
<dbReference type="SUPFAM" id="SSF103473">
    <property type="entry name" value="MFS general substrate transporter"/>
    <property type="match status" value="1"/>
</dbReference>
<dbReference type="GO" id="GO:0016020">
    <property type="term" value="C:membrane"/>
    <property type="evidence" value="ECO:0007669"/>
    <property type="project" value="UniProtKB-SubCell"/>
</dbReference>
<dbReference type="FunFam" id="1.20.1250.20:FF:000064">
    <property type="entry name" value="MFS allantoate transporter"/>
    <property type="match status" value="1"/>
</dbReference>
<feature type="transmembrane region" description="Helical" evidence="8">
    <location>
        <begin position="191"/>
        <end position="217"/>
    </location>
</feature>
<feature type="transmembrane region" description="Helical" evidence="8">
    <location>
        <begin position="165"/>
        <end position="185"/>
    </location>
</feature>
<evidence type="ECO:0000313" key="9">
    <source>
        <dbReference type="EMBL" id="SCU86044.1"/>
    </source>
</evidence>
<dbReference type="FunFam" id="1.20.1250.20:FF:000245">
    <property type="entry name" value="MFS allantoate transporter"/>
    <property type="match status" value="1"/>
</dbReference>
<dbReference type="InterPro" id="IPR036259">
    <property type="entry name" value="MFS_trans_sf"/>
</dbReference>
<feature type="transmembrane region" description="Helical" evidence="8">
    <location>
        <begin position="369"/>
        <end position="393"/>
    </location>
</feature>
<dbReference type="Proteomes" id="UP000191024">
    <property type="component" value="Chromosome D"/>
</dbReference>
<keyword evidence="10" id="KW-1185">Reference proteome</keyword>
<feature type="transmembrane region" description="Helical" evidence="8">
    <location>
        <begin position="437"/>
        <end position="454"/>
    </location>
</feature>
<dbReference type="AlphaFoldDB" id="A0A1G4J815"/>
<evidence type="ECO:0000256" key="1">
    <source>
        <dbReference type="ARBA" id="ARBA00004141"/>
    </source>
</evidence>
<keyword evidence="5 8" id="KW-0472">Membrane</keyword>
<feature type="transmembrane region" description="Helical" evidence="8">
    <location>
        <begin position="498"/>
        <end position="517"/>
    </location>
</feature>
<keyword evidence="3 8" id="KW-0812">Transmembrane</keyword>
<feature type="transmembrane region" description="Helical" evidence="8">
    <location>
        <begin position="333"/>
        <end position="357"/>
    </location>
</feature>
<dbReference type="CDD" id="cd17327">
    <property type="entry name" value="MFS_FEN2_like"/>
    <property type="match status" value="1"/>
</dbReference>
<dbReference type="OrthoDB" id="6730379at2759"/>
<feature type="transmembrane region" description="Helical" evidence="8">
    <location>
        <begin position="405"/>
        <end position="425"/>
    </location>
</feature>
<keyword evidence="2" id="KW-0813">Transport</keyword>
<evidence type="ECO:0000256" key="5">
    <source>
        <dbReference type="ARBA" id="ARBA00023136"/>
    </source>
</evidence>
<dbReference type="InterPro" id="IPR011701">
    <property type="entry name" value="MFS"/>
</dbReference>
<feature type="region of interest" description="Disordered" evidence="7">
    <location>
        <begin position="1"/>
        <end position="22"/>
    </location>
</feature>
<comment type="similarity">
    <text evidence="6">Belongs to the major facilitator superfamily. Allantoate permease family.</text>
</comment>
<feature type="transmembrane region" description="Helical" evidence="8">
    <location>
        <begin position="229"/>
        <end position="252"/>
    </location>
</feature>
<keyword evidence="4 8" id="KW-1133">Transmembrane helix</keyword>
<accession>A0A1G4J815</accession>
<evidence type="ECO:0000256" key="8">
    <source>
        <dbReference type="SAM" id="Phobius"/>
    </source>
</evidence>
<dbReference type="EMBL" id="LT598463">
    <property type="protein sequence ID" value="SCU86044.1"/>
    <property type="molecule type" value="Genomic_DNA"/>
</dbReference>
<feature type="transmembrane region" description="Helical" evidence="8">
    <location>
        <begin position="92"/>
        <end position="110"/>
    </location>
</feature>
<reference evidence="9 10" key="1">
    <citation type="submission" date="2016-03" db="EMBL/GenBank/DDBJ databases">
        <authorList>
            <person name="Devillers H."/>
        </authorList>
    </citation>
    <scope>NUCLEOTIDE SEQUENCE [LARGE SCALE GENOMIC DNA]</scope>
    <source>
        <strain evidence="9">CBS 11717</strain>
    </source>
</reference>
<feature type="transmembrane region" description="Helical" evidence="8">
    <location>
        <begin position="466"/>
        <end position="486"/>
    </location>
</feature>
<sequence length="558" mass="62561">MKGQNLGSNDKEAVDDNINFQTDETQSLDQSKKVRNVVSITSADIGDLENVISTIVSPSGKEVKVTGNVDDAMRLALESRELKITEEEDRRLVWKIDLYMFPLMCILYAIQFMDKVSNGSAAVMGLREDLKMVGDQYSWVGSAFYFGYLFFNLGPGQLIFQKSRWLAKTLAVFVVIWGMILALHAAPSINYASFIFLRVLLGCAESMVTPTFTIITSQYWRKEEHFMRVCLWFGFNGLGGIWANSLAYGVYIRQASYSIEAWRVLFVVTGLITVFVGFAIFFHIPDDPSKAWFLSEREKLMVVERIRGNQQGFGNHHIKWNQVREAFTDVRTWLFFVFSIGSNIPNGGLTNFMSILIKTDFGYSTKDSLLMTMPTGAVELVACPLIGYLSVLCAKRKIPFLQDRLIWGIFAAVLSLVATCMLAFAKESKNTRLAGAYLLYVAPVSFICVLSIISSNTLGYTKKWTVSSINLVSYAASNLAGPQTFIAKQAPNYSGAKIAMVVCYAGCVVTLSALYVLNIYENKRRDRIQAEKGPSDNIENLEFADLTDKENPNFRYAL</sequence>
<comment type="subcellular location">
    <subcellularLocation>
        <location evidence="1">Membrane</location>
        <topology evidence="1">Multi-pass membrane protein</topology>
    </subcellularLocation>
</comment>
<feature type="transmembrane region" description="Helical" evidence="8">
    <location>
        <begin position="264"/>
        <end position="284"/>
    </location>
</feature>
<dbReference type="Gene3D" id="1.20.1250.20">
    <property type="entry name" value="MFS general substrate transporter like domains"/>
    <property type="match status" value="2"/>
</dbReference>
<name>A0A1G4J815_9SACH</name>
<evidence type="ECO:0000256" key="6">
    <source>
        <dbReference type="ARBA" id="ARBA00037968"/>
    </source>
</evidence>
<evidence type="ECO:0000256" key="2">
    <source>
        <dbReference type="ARBA" id="ARBA00022448"/>
    </source>
</evidence>
<proteinExistence type="inferred from homology"/>
<dbReference type="Pfam" id="PF07690">
    <property type="entry name" value="MFS_1"/>
    <property type="match status" value="1"/>
</dbReference>
<evidence type="ECO:0000313" key="10">
    <source>
        <dbReference type="Proteomes" id="UP000191024"/>
    </source>
</evidence>
<organism evidence="9 10">
    <name type="scientific">Lachancea mirantina</name>
    <dbReference type="NCBI Taxonomy" id="1230905"/>
    <lineage>
        <taxon>Eukaryota</taxon>
        <taxon>Fungi</taxon>
        <taxon>Dikarya</taxon>
        <taxon>Ascomycota</taxon>
        <taxon>Saccharomycotina</taxon>
        <taxon>Saccharomycetes</taxon>
        <taxon>Saccharomycetales</taxon>
        <taxon>Saccharomycetaceae</taxon>
        <taxon>Lachancea</taxon>
    </lineage>
</organism>
<evidence type="ECO:0000256" key="3">
    <source>
        <dbReference type="ARBA" id="ARBA00022692"/>
    </source>
</evidence>
<gene>
    <name evidence="9" type="ORF">LAMI_0D00166G</name>
</gene>
<dbReference type="PANTHER" id="PTHR43791:SF1">
    <property type="entry name" value="ALLANTOATE PERMEASE"/>
    <property type="match status" value="1"/>
</dbReference>
<protein>
    <submittedName>
        <fullName evidence="9">LAMI_0D00166g1_1</fullName>
    </submittedName>
</protein>
<feature type="transmembrane region" description="Helical" evidence="8">
    <location>
        <begin position="136"/>
        <end position="153"/>
    </location>
</feature>
<evidence type="ECO:0000256" key="7">
    <source>
        <dbReference type="SAM" id="MobiDB-lite"/>
    </source>
</evidence>